<proteinExistence type="predicted"/>
<evidence type="ECO:0000313" key="2">
    <source>
        <dbReference type="Proteomes" id="UP001216709"/>
    </source>
</evidence>
<dbReference type="RefSeq" id="WP_171866304.1">
    <property type="nucleotide sequence ID" value="NZ_CAOJBU010000003.1"/>
</dbReference>
<gene>
    <name evidence="1" type="ORF">PVN32_16380</name>
</gene>
<dbReference type="Proteomes" id="UP001216709">
    <property type="component" value="Unassembled WGS sequence"/>
</dbReference>
<dbReference type="EMBL" id="JARAFO010000062">
    <property type="protein sequence ID" value="MDE1453742.1"/>
    <property type="molecule type" value="Genomic_DNA"/>
</dbReference>
<reference evidence="1" key="1">
    <citation type="submission" date="2022-12" db="EMBL/GenBank/DDBJ databases">
        <title>Draft Genome Sequences of Bacillus licheniformis and Bacillus paralicheniformis strains isolated from Irish skim milk powders.</title>
        <authorList>
            <person name="Lourenco A."/>
            <person name="Li F."/>
            <person name="Geraldine D."/>
            <person name="Tobin J.T."/>
            <person name="Butler F."/>
            <person name="Jordan K."/>
            <person name="Obrien T."/>
        </authorList>
    </citation>
    <scope>NUCLEOTIDE SEQUENCE</scope>
    <source>
        <strain evidence="1">3370</strain>
    </source>
</reference>
<protein>
    <recommendedName>
        <fullName evidence="3">YozE SAM-like domain-containing protein</fullName>
    </recommendedName>
</protein>
<comment type="caution">
    <text evidence="1">The sequence shown here is derived from an EMBL/GenBank/DDBJ whole genome shotgun (WGS) entry which is preliminary data.</text>
</comment>
<sequence length="56" mass="6583">MKYAVFSDYCDAGQAIYDNYEDALADYAERIMNESRNGVDAYICEVIDEYKAKRRR</sequence>
<name>A0AAW6KE04_9BACI</name>
<evidence type="ECO:0008006" key="3">
    <source>
        <dbReference type="Google" id="ProtNLM"/>
    </source>
</evidence>
<dbReference type="AlphaFoldDB" id="A0AAW6KE04"/>
<organism evidence="1 2">
    <name type="scientific">Bacillus paralicheniformis</name>
    <dbReference type="NCBI Taxonomy" id="1648923"/>
    <lineage>
        <taxon>Bacteria</taxon>
        <taxon>Bacillati</taxon>
        <taxon>Bacillota</taxon>
        <taxon>Bacilli</taxon>
        <taxon>Bacillales</taxon>
        <taxon>Bacillaceae</taxon>
        <taxon>Bacillus</taxon>
    </lineage>
</organism>
<evidence type="ECO:0000313" key="1">
    <source>
        <dbReference type="EMBL" id="MDE1453742.1"/>
    </source>
</evidence>
<accession>A0AAW6KE04</accession>